<sequence>MGLVHQLYSIKRAVERQGQKAQVRREGTNGFGEPSGEPEIVCDLRGLFHTTSPYLALSHLEAGQVRVKNQPQFLILYREDIREKDLLYLGEKPYTVTGIDDPGNLHLCLDLSLEEGNHV</sequence>
<proteinExistence type="predicted"/>
<evidence type="ECO:0008006" key="3">
    <source>
        <dbReference type="Google" id="ProtNLM"/>
    </source>
</evidence>
<organism evidence="1 2">
    <name type="scientific">Massiliimalia timonensis</name>
    <dbReference type="NCBI Taxonomy" id="1987501"/>
    <lineage>
        <taxon>Bacteria</taxon>
        <taxon>Bacillati</taxon>
        <taxon>Bacillota</taxon>
        <taxon>Clostridia</taxon>
        <taxon>Eubacteriales</taxon>
        <taxon>Oscillospiraceae</taxon>
        <taxon>Massiliimalia</taxon>
    </lineage>
</organism>
<evidence type="ECO:0000313" key="1">
    <source>
        <dbReference type="EMBL" id="MBC8612051.1"/>
    </source>
</evidence>
<gene>
    <name evidence="1" type="ORF">H8702_13215</name>
</gene>
<accession>A0A8J6P3L0</accession>
<keyword evidence="2" id="KW-1185">Reference proteome</keyword>
<name>A0A8J6P3L0_9FIRM</name>
<dbReference type="Proteomes" id="UP000632659">
    <property type="component" value="Unassembled WGS sequence"/>
</dbReference>
<protein>
    <recommendedName>
        <fullName evidence="3">Head-tail adaptor protein</fullName>
    </recommendedName>
</protein>
<dbReference type="EMBL" id="JACRTL010000011">
    <property type="protein sequence ID" value="MBC8612051.1"/>
    <property type="molecule type" value="Genomic_DNA"/>
</dbReference>
<dbReference type="RefSeq" id="WP_187536875.1">
    <property type="nucleotide sequence ID" value="NZ_JACRTL010000011.1"/>
</dbReference>
<evidence type="ECO:0000313" key="2">
    <source>
        <dbReference type="Proteomes" id="UP000632659"/>
    </source>
</evidence>
<comment type="caution">
    <text evidence="1">The sequence shown here is derived from an EMBL/GenBank/DDBJ whole genome shotgun (WGS) entry which is preliminary data.</text>
</comment>
<reference evidence="1" key="1">
    <citation type="submission" date="2020-08" db="EMBL/GenBank/DDBJ databases">
        <title>Genome public.</title>
        <authorList>
            <person name="Liu C."/>
            <person name="Sun Q."/>
        </authorList>
    </citation>
    <scope>NUCLEOTIDE SEQUENCE</scope>
    <source>
        <strain evidence="1">NSJ-15</strain>
    </source>
</reference>
<dbReference type="AlphaFoldDB" id="A0A8J6P3L0"/>